<dbReference type="InterPro" id="IPR009959">
    <property type="entry name" value="Cyclase_SnoaL-like"/>
</dbReference>
<dbReference type="PANTHER" id="PTHR38436">
    <property type="entry name" value="POLYKETIDE CYCLASE SNOAL-LIKE DOMAIN"/>
    <property type="match status" value="1"/>
</dbReference>
<dbReference type="RefSeq" id="WP_345187252.1">
    <property type="nucleotide sequence ID" value="NZ_BAABGP010000016.1"/>
</dbReference>
<dbReference type="SUPFAM" id="SSF54427">
    <property type="entry name" value="NTF2-like"/>
    <property type="match status" value="2"/>
</dbReference>
<dbReference type="InterPro" id="IPR037401">
    <property type="entry name" value="SnoaL-like"/>
</dbReference>
<dbReference type="Gene3D" id="3.10.450.50">
    <property type="match status" value="2"/>
</dbReference>
<proteinExistence type="predicted"/>
<evidence type="ECO:0000259" key="1">
    <source>
        <dbReference type="Pfam" id="PF12680"/>
    </source>
</evidence>
<organism evidence="2 3">
    <name type="scientific">Microbacterium panaciterrae</name>
    <dbReference type="NCBI Taxonomy" id="985759"/>
    <lineage>
        <taxon>Bacteria</taxon>
        <taxon>Bacillati</taxon>
        <taxon>Actinomycetota</taxon>
        <taxon>Actinomycetes</taxon>
        <taxon>Micrococcales</taxon>
        <taxon>Microbacteriaceae</taxon>
        <taxon>Microbacterium</taxon>
    </lineage>
</organism>
<keyword evidence="3" id="KW-1185">Reference proteome</keyword>
<protein>
    <submittedName>
        <fullName evidence="2">Nuclear transport factor 2 family protein</fullName>
    </submittedName>
</protein>
<sequence>MTTEMTPAETVTAATTAAFGEKDITAIDTYFGPTYIQHSTLASDGIAGLKDLVSSLTDDFRYEPARIIADGDLVVTQGIYYGFGPVPLTGFDVWRVQDGRIVEHWDALTAVVENTVSGRTQTDGPAQTTNLDKTEANKALITEFANLVLIGADYSKLTDYISTDQYNQHNVDAADGLAGFGAAVEKWAVDGKNLAYKTLHQVIAEGNFVFTRAEGEFGVPSIYNDLWRVQDGKIVEHWDVVIPVPADLPHTNGVF</sequence>
<dbReference type="PANTHER" id="PTHR38436:SF1">
    <property type="entry name" value="ESTER CYCLASE"/>
    <property type="match status" value="1"/>
</dbReference>
<comment type="caution">
    <text evidence="2">The sequence shown here is derived from an EMBL/GenBank/DDBJ whole genome shotgun (WGS) entry which is preliminary data.</text>
</comment>
<feature type="domain" description="SnoaL-like" evidence="1">
    <location>
        <begin position="16"/>
        <end position="104"/>
    </location>
</feature>
<dbReference type="Proteomes" id="UP001500731">
    <property type="component" value="Unassembled WGS sequence"/>
</dbReference>
<accession>A0ABP8PID5</accession>
<evidence type="ECO:0000313" key="2">
    <source>
        <dbReference type="EMBL" id="GAA4486970.1"/>
    </source>
</evidence>
<gene>
    <name evidence="2" type="ORF">GCM10023171_23980</name>
</gene>
<dbReference type="Pfam" id="PF12680">
    <property type="entry name" value="SnoaL_2"/>
    <property type="match status" value="1"/>
</dbReference>
<dbReference type="EMBL" id="BAABGP010000016">
    <property type="protein sequence ID" value="GAA4486970.1"/>
    <property type="molecule type" value="Genomic_DNA"/>
</dbReference>
<evidence type="ECO:0000313" key="3">
    <source>
        <dbReference type="Proteomes" id="UP001500731"/>
    </source>
</evidence>
<dbReference type="InterPro" id="IPR032710">
    <property type="entry name" value="NTF2-like_dom_sf"/>
</dbReference>
<name>A0ABP8PID5_9MICO</name>
<reference evidence="3" key="1">
    <citation type="journal article" date="2019" name="Int. J. Syst. Evol. Microbiol.">
        <title>The Global Catalogue of Microorganisms (GCM) 10K type strain sequencing project: providing services to taxonomists for standard genome sequencing and annotation.</title>
        <authorList>
            <consortium name="The Broad Institute Genomics Platform"/>
            <consortium name="The Broad Institute Genome Sequencing Center for Infectious Disease"/>
            <person name="Wu L."/>
            <person name="Ma J."/>
        </authorList>
    </citation>
    <scope>NUCLEOTIDE SEQUENCE [LARGE SCALE GENOMIC DNA]</scope>
    <source>
        <strain evidence="3">JCM 17839</strain>
    </source>
</reference>